<reference evidence="10" key="1">
    <citation type="submission" date="2017-06" db="EMBL/GenBank/DDBJ databases">
        <authorList>
            <person name="Varghese N."/>
            <person name="Submissions S."/>
        </authorList>
    </citation>
    <scope>NUCLEOTIDE SEQUENCE [LARGE SCALE GENOMIC DNA]</scope>
    <source>
        <strain evidence="10">JAD2</strain>
    </source>
</reference>
<dbReference type="PANTHER" id="PTHR22773">
    <property type="entry name" value="NADH DEHYDROGENASE"/>
    <property type="match status" value="1"/>
</dbReference>
<keyword evidence="6" id="KW-1278">Translocase</keyword>
<dbReference type="EMBL" id="FYEK01000028">
    <property type="protein sequence ID" value="SNB66048.1"/>
    <property type="molecule type" value="Genomic_DNA"/>
</dbReference>
<keyword evidence="6" id="KW-0874">Quinone</keyword>
<comment type="subunit">
    <text evidence="6">NDH-1 is composed of 14 different subunits. Subunits NuoA, H, J, K, L, M, N constitute the membrane sector of the complex.</text>
</comment>
<keyword evidence="5 6" id="KW-0472">Membrane</keyword>
<feature type="transmembrane region" description="Helical" evidence="6">
    <location>
        <begin position="264"/>
        <end position="289"/>
    </location>
</feature>
<sequence length="470" mass="49701">MVWTPLWPTIVLTAGALGLLLVEAFRRPGSAHGMAWGALGITGAGLGVTLALAGEGPVEGFHRMVVWDRPAFWFSLAVLLGTGMAILLSRHYLVDRGLERGEYYALLLLASAGMLLMAVAGDLLIVFLALEWLSFPLYVLTGFARPRAESEEAALKYFLLGAFASAFLVFGIALIFAGTGVTNLRDLAAWLERPDPAARPLVWIGGALLLVALGFKVAAVPFHLWTPDVYEGAPTPVTGFMAAATKTAAVAALARVLLTGLAPAAALWAGPLAWMAAATMLVGNIVALMQSDFKRMMAYSSIAHAGYLLLGLLGEPSLALPGVVFYLLAYAFATLGAFAVAVSMAGPEGEDHSFEAYAGVARRAPGMGAAMALFMLSLIGVPPTAGFFAKLLLFAAAWQAGWTALVLIGVITTVISAYFYLRVVVAMWMGRPEPLRLPARYPWVRASVLISGLGTLLLGFLWFLLGGVTL</sequence>
<evidence type="ECO:0000256" key="5">
    <source>
        <dbReference type="ARBA" id="ARBA00023136"/>
    </source>
</evidence>
<evidence type="ECO:0000313" key="10">
    <source>
        <dbReference type="Proteomes" id="UP000197025"/>
    </source>
</evidence>
<dbReference type="HAMAP" id="MF_00445">
    <property type="entry name" value="NDH1_NuoN_1"/>
    <property type="match status" value="1"/>
</dbReference>
<feature type="transmembrane region" description="Helical" evidence="6">
    <location>
        <begin position="6"/>
        <end position="22"/>
    </location>
</feature>
<comment type="function">
    <text evidence="6">NDH-1 shuttles electrons from NADH, via FMN and iron-sulfur (Fe-S) centers, to quinones in the respiratory chain. The immediate electron acceptor for the enzyme in this species is believed to be ubiquinone. Couples the redox reaction to proton translocation (for every two electrons transferred, four hydrogen ions are translocated across the cytoplasmic membrane), and thus conserves the redox energy in a proton gradient.</text>
</comment>
<dbReference type="Proteomes" id="UP000197025">
    <property type="component" value="Unassembled WGS sequence"/>
</dbReference>
<dbReference type="GO" id="GO:0048038">
    <property type="term" value="F:quinone binding"/>
    <property type="evidence" value="ECO:0007669"/>
    <property type="project" value="UniProtKB-KW"/>
</dbReference>
<evidence type="ECO:0000256" key="3">
    <source>
        <dbReference type="ARBA" id="ARBA00022692"/>
    </source>
</evidence>
<dbReference type="OrthoDB" id="9807568at2"/>
<evidence type="ECO:0000256" key="4">
    <source>
        <dbReference type="ARBA" id="ARBA00022989"/>
    </source>
</evidence>
<protein>
    <recommendedName>
        <fullName evidence="6">NADH-quinone oxidoreductase subunit N</fullName>
        <ecNumber evidence="6">7.1.1.-</ecNumber>
    </recommendedName>
    <alternativeName>
        <fullName evidence="6">NADH dehydrogenase I subunit N</fullName>
    </alternativeName>
    <alternativeName>
        <fullName evidence="6">NDH-1 subunit N</fullName>
    </alternativeName>
</protein>
<dbReference type="InterPro" id="IPR001750">
    <property type="entry name" value="ND/Mrp_TM"/>
</dbReference>
<dbReference type="RefSeq" id="WP_088571310.1">
    <property type="nucleotide sequence ID" value="NZ_FYEK01000028.1"/>
</dbReference>
<dbReference type="GO" id="GO:0008137">
    <property type="term" value="F:NADH dehydrogenase (ubiquinone) activity"/>
    <property type="evidence" value="ECO:0007669"/>
    <property type="project" value="InterPro"/>
</dbReference>
<dbReference type="GO" id="GO:0005886">
    <property type="term" value="C:plasma membrane"/>
    <property type="evidence" value="ECO:0007669"/>
    <property type="project" value="UniProtKB-SubCell"/>
</dbReference>
<feature type="transmembrane region" description="Helical" evidence="6">
    <location>
        <begin position="101"/>
        <end position="119"/>
    </location>
</feature>
<feature type="transmembrane region" description="Helical" evidence="6">
    <location>
        <begin position="325"/>
        <end position="346"/>
    </location>
</feature>
<keyword evidence="4 6" id="KW-1133">Transmembrane helix</keyword>
<keyword evidence="3 6" id="KW-0812">Transmembrane</keyword>
<organism evidence="9 10">
    <name type="scientific">Thermoflexus hugenholtzii JAD2</name>
    <dbReference type="NCBI Taxonomy" id="877466"/>
    <lineage>
        <taxon>Bacteria</taxon>
        <taxon>Bacillati</taxon>
        <taxon>Chloroflexota</taxon>
        <taxon>Thermoflexia</taxon>
        <taxon>Thermoflexales</taxon>
        <taxon>Thermoflexaceae</taxon>
        <taxon>Thermoflexus</taxon>
    </lineage>
</organism>
<keyword evidence="6" id="KW-0830">Ubiquinone</keyword>
<accession>A0A212R2G8</accession>
<dbReference type="InParanoid" id="A0A212R2G8"/>
<dbReference type="GO" id="GO:0050136">
    <property type="term" value="F:NADH dehydrogenase (quinone) (non-electrogenic) activity"/>
    <property type="evidence" value="ECO:0007669"/>
    <property type="project" value="UniProtKB-UniRule"/>
</dbReference>
<dbReference type="NCBIfam" id="TIGR01770">
    <property type="entry name" value="NDH_I_N"/>
    <property type="match status" value="1"/>
</dbReference>
<keyword evidence="6" id="KW-0520">NAD</keyword>
<evidence type="ECO:0000259" key="8">
    <source>
        <dbReference type="Pfam" id="PF00361"/>
    </source>
</evidence>
<comment type="subcellular location">
    <subcellularLocation>
        <location evidence="6">Cell membrane</location>
        <topology evidence="6">Multi-pass membrane protein</topology>
    </subcellularLocation>
    <subcellularLocation>
        <location evidence="1">Endomembrane system</location>
        <topology evidence="1">Multi-pass membrane protein</topology>
    </subcellularLocation>
    <subcellularLocation>
        <location evidence="7">Membrane</location>
        <topology evidence="7">Multi-pass membrane protein</topology>
    </subcellularLocation>
</comment>
<comment type="similarity">
    <text evidence="6">Belongs to the complex I subunit 2 family.</text>
</comment>
<feature type="transmembrane region" description="Helical" evidence="6">
    <location>
        <begin position="237"/>
        <end position="258"/>
    </location>
</feature>
<name>A0A212R2G8_9CHLR</name>
<feature type="transmembrane region" description="Helical" evidence="6">
    <location>
        <begin position="34"/>
        <end position="52"/>
    </location>
</feature>
<feature type="transmembrane region" description="Helical" evidence="6">
    <location>
        <begin position="72"/>
        <end position="89"/>
    </location>
</feature>
<feature type="transmembrane region" description="Helical" evidence="6">
    <location>
        <begin position="201"/>
        <end position="225"/>
    </location>
</feature>
<feature type="transmembrane region" description="Helical" evidence="6">
    <location>
        <begin position="400"/>
        <end position="421"/>
    </location>
</feature>
<dbReference type="InterPro" id="IPR010096">
    <property type="entry name" value="NADH-Q_OxRdtase_suN/2"/>
</dbReference>
<feature type="domain" description="NADH:quinone oxidoreductase/Mrp antiporter transmembrane" evidence="8">
    <location>
        <begin position="120"/>
        <end position="416"/>
    </location>
</feature>
<dbReference type="GO" id="GO:0042773">
    <property type="term" value="P:ATP synthesis coupled electron transport"/>
    <property type="evidence" value="ECO:0007669"/>
    <property type="project" value="InterPro"/>
</dbReference>
<dbReference type="EC" id="7.1.1.-" evidence="6"/>
<evidence type="ECO:0000256" key="2">
    <source>
        <dbReference type="ARBA" id="ARBA00022475"/>
    </source>
</evidence>
<dbReference type="GO" id="GO:0012505">
    <property type="term" value="C:endomembrane system"/>
    <property type="evidence" value="ECO:0007669"/>
    <property type="project" value="UniProtKB-SubCell"/>
</dbReference>
<keyword evidence="2 6" id="KW-1003">Cell membrane</keyword>
<dbReference type="Pfam" id="PF00361">
    <property type="entry name" value="Proton_antipo_M"/>
    <property type="match status" value="1"/>
</dbReference>
<keyword evidence="10" id="KW-1185">Reference proteome</keyword>
<keyword evidence="6" id="KW-0813">Transport</keyword>
<gene>
    <name evidence="6" type="primary">nuoN</name>
    <name evidence="9" type="ORF">SAMN02746019_00000500</name>
</gene>
<evidence type="ECO:0000313" key="9">
    <source>
        <dbReference type="EMBL" id="SNB66048.1"/>
    </source>
</evidence>
<feature type="transmembrane region" description="Helical" evidence="6">
    <location>
        <begin position="442"/>
        <end position="465"/>
    </location>
</feature>
<feature type="transmembrane region" description="Helical" evidence="6">
    <location>
        <begin position="157"/>
        <end position="181"/>
    </location>
</feature>
<comment type="catalytic activity">
    <reaction evidence="6">
        <text>a quinone + NADH + 5 H(+)(in) = a quinol + NAD(+) + 4 H(+)(out)</text>
        <dbReference type="Rhea" id="RHEA:57888"/>
        <dbReference type="ChEBI" id="CHEBI:15378"/>
        <dbReference type="ChEBI" id="CHEBI:24646"/>
        <dbReference type="ChEBI" id="CHEBI:57540"/>
        <dbReference type="ChEBI" id="CHEBI:57945"/>
        <dbReference type="ChEBI" id="CHEBI:132124"/>
    </reaction>
</comment>
<evidence type="ECO:0000256" key="7">
    <source>
        <dbReference type="RuleBase" id="RU000320"/>
    </source>
</evidence>
<evidence type="ECO:0000256" key="1">
    <source>
        <dbReference type="ARBA" id="ARBA00004127"/>
    </source>
</evidence>
<evidence type="ECO:0000256" key="6">
    <source>
        <dbReference type="HAMAP-Rule" id="MF_00445"/>
    </source>
</evidence>
<dbReference type="AlphaFoldDB" id="A0A212R2G8"/>
<feature type="transmembrane region" description="Helical" evidence="6">
    <location>
        <begin position="367"/>
        <end position="388"/>
    </location>
</feature>
<proteinExistence type="inferred from homology"/>